<gene>
    <name evidence="2" type="ORF">CL6EHI_168300</name>
</gene>
<name>A0A5K1U4M9_ENTHI</name>
<dbReference type="OMA" id="KSCELDG"/>
<feature type="transmembrane region" description="Helical" evidence="1">
    <location>
        <begin position="137"/>
        <end position="155"/>
    </location>
</feature>
<sequence length="157" mass="18028">MIGLLICFSVVNAFKTDVYYSISSEEPVEWNKRGTIECNNYQCTFENEQNLEFTKSNELWYYIKVDNTFTSIPINSVSSQMTDSIQLSLSGDSVENIYYSVNGRSSTLKTSASLLRSSEFPKTRPEKRPPPEEEKGFFAKYWVWILIGVVALYFFSG</sequence>
<dbReference type="AlphaFoldDB" id="A0A5K1U4M9"/>
<dbReference type="EMBL" id="BDEQ01000001">
    <property type="protein sequence ID" value="GAT96361.1"/>
    <property type="molecule type" value="Genomic_DNA"/>
</dbReference>
<organism evidence="2 3">
    <name type="scientific">Entamoeba histolytica</name>
    <dbReference type="NCBI Taxonomy" id="5759"/>
    <lineage>
        <taxon>Eukaryota</taxon>
        <taxon>Amoebozoa</taxon>
        <taxon>Evosea</taxon>
        <taxon>Archamoebae</taxon>
        <taxon>Mastigamoebida</taxon>
        <taxon>Entamoebidae</taxon>
        <taxon>Entamoeba</taxon>
    </lineage>
</organism>
<comment type="caution">
    <text evidence="2">The sequence shown here is derived from an EMBL/GenBank/DDBJ whole genome shotgun (WGS) entry which is preliminary data.</text>
</comment>
<dbReference type="Pfam" id="PF21203">
    <property type="entry name" value="ECM10"/>
    <property type="match status" value="1"/>
</dbReference>
<keyword evidence="1" id="KW-0472">Membrane</keyword>
<proteinExistence type="predicted"/>
<reference evidence="2 3" key="1">
    <citation type="submission" date="2016-05" db="EMBL/GenBank/DDBJ databases">
        <title>First whole genome sequencing of Entamoeba histolytica HM1:IMSS-clone-6.</title>
        <authorList>
            <person name="Mukherjee Avik.K."/>
            <person name="Izumyama S."/>
            <person name="Nakada-Tsukui K."/>
            <person name="Nozaki T."/>
        </authorList>
    </citation>
    <scope>NUCLEOTIDE SEQUENCE [LARGE SCALE GENOMIC DNA]</scope>
    <source>
        <strain evidence="2 3">HM1:IMSS clone 6</strain>
    </source>
</reference>
<protein>
    <submittedName>
        <fullName evidence="2">Uncharacterized protein</fullName>
    </submittedName>
</protein>
<accession>A0A5K1U4M9</accession>
<evidence type="ECO:0000313" key="2">
    <source>
        <dbReference type="EMBL" id="GAT96361.1"/>
    </source>
</evidence>
<dbReference type="VEuPathDB" id="AmoebaDB:EHI7A_006700"/>
<dbReference type="VEuPathDB" id="AmoebaDB:EHI_168300"/>
<evidence type="ECO:0000256" key="1">
    <source>
        <dbReference type="SAM" id="Phobius"/>
    </source>
</evidence>
<dbReference type="VEuPathDB" id="AmoebaDB:EHI5A_014970"/>
<dbReference type="VEuPathDB" id="AmoebaDB:EHI8A_004480"/>
<evidence type="ECO:0000313" key="3">
    <source>
        <dbReference type="Proteomes" id="UP000078387"/>
    </source>
</evidence>
<keyword evidence="1" id="KW-1133">Transmembrane helix</keyword>
<dbReference type="Proteomes" id="UP000078387">
    <property type="component" value="Unassembled WGS sequence"/>
</dbReference>
<dbReference type="VEuPathDB" id="AmoebaDB:KM1_015820"/>
<keyword evidence="1" id="KW-0812">Transmembrane</keyword>